<accession>A0A6P1TM56</accession>
<feature type="domain" description="HTH araC/xylS-type" evidence="4">
    <location>
        <begin position="191"/>
        <end position="289"/>
    </location>
</feature>
<dbReference type="InterPro" id="IPR003313">
    <property type="entry name" value="AraC-bd"/>
</dbReference>
<dbReference type="GO" id="GO:0003700">
    <property type="term" value="F:DNA-binding transcription factor activity"/>
    <property type="evidence" value="ECO:0007669"/>
    <property type="project" value="InterPro"/>
</dbReference>
<proteinExistence type="predicted"/>
<dbReference type="PROSITE" id="PS01124">
    <property type="entry name" value="HTH_ARAC_FAMILY_2"/>
    <property type="match status" value="1"/>
</dbReference>
<evidence type="ECO:0000313" key="5">
    <source>
        <dbReference type="EMBL" id="QHQ61533.1"/>
    </source>
</evidence>
<dbReference type="InterPro" id="IPR020449">
    <property type="entry name" value="Tscrpt_reg_AraC-type_HTH"/>
</dbReference>
<dbReference type="PANTHER" id="PTHR43280">
    <property type="entry name" value="ARAC-FAMILY TRANSCRIPTIONAL REGULATOR"/>
    <property type="match status" value="1"/>
</dbReference>
<dbReference type="KEGG" id="anr:Ana3638_12730"/>
<reference evidence="5 6" key="1">
    <citation type="submission" date="2020-01" db="EMBL/GenBank/DDBJ databases">
        <title>Genome analysis of Anaerocolumna sp. CBA3638.</title>
        <authorList>
            <person name="Kim J."/>
            <person name="Roh S.W."/>
        </authorList>
    </citation>
    <scope>NUCLEOTIDE SEQUENCE [LARGE SCALE GENOMIC DNA]</scope>
    <source>
        <strain evidence="5 6">CBA3638</strain>
    </source>
</reference>
<dbReference type="InterPro" id="IPR018060">
    <property type="entry name" value="HTH_AraC"/>
</dbReference>
<evidence type="ECO:0000256" key="3">
    <source>
        <dbReference type="ARBA" id="ARBA00023163"/>
    </source>
</evidence>
<dbReference type="InterPro" id="IPR014710">
    <property type="entry name" value="RmlC-like_jellyroll"/>
</dbReference>
<name>A0A6P1TM56_9FIRM</name>
<dbReference type="GO" id="GO:0043565">
    <property type="term" value="F:sequence-specific DNA binding"/>
    <property type="evidence" value="ECO:0007669"/>
    <property type="project" value="InterPro"/>
</dbReference>
<dbReference type="AlphaFoldDB" id="A0A6P1TM56"/>
<evidence type="ECO:0000256" key="2">
    <source>
        <dbReference type="ARBA" id="ARBA00023125"/>
    </source>
</evidence>
<keyword evidence="1" id="KW-0805">Transcription regulation</keyword>
<dbReference type="InterPro" id="IPR009057">
    <property type="entry name" value="Homeodomain-like_sf"/>
</dbReference>
<dbReference type="PRINTS" id="PR00032">
    <property type="entry name" value="HTHARAC"/>
</dbReference>
<evidence type="ECO:0000259" key="4">
    <source>
        <dbReference type="PROSITE" id="PS01124"/>
    </source>
</evidence>
<dbReference type="InterPro" id="IPR011051">
    <property type="entry name" value="RmlC_Cupin_sf"/>
</dbReference>
<dbReference type="SUPFAM" id="SSF46689">
    <property type="entry name" value="Homeodomain-like"/>
    <property type="match status" value="2"/>
</dbReference>
<keyword evidence="2" id="KW-0238">DNA-binding</keyword>
<dbReference type="Gene3D" id="2.60.120.10">
    <property type="entry name" value="Jelly Rolls"/>
    <property type="match status" value="1"/>
</dbReference>
<dbReference type="RefSeq" id="WP_161838358.1">
    <property type="nucleotide sequence ID" value="NZ_CP048000.1"/>
</dbReference>
<keyword evidence="3" id="KW-0804">Transcription</keyword>
<protein>
    <submittedName>
        <fullName evidence="5">Helix-turn-helix domain-containing protein</fullName>
    </submittedName>
</protein>
<dbReference type="PROSITE" id="PS00041">
    <property type="entry name" value="HTH_ARAC_FAMILY_1"/>
    <property type="match status" value="1"/>
</dbReference>
<dbReference type="Gene3D" id="1.10.10.60">
    <property type="entry name" value="Homeodomain-like"/>
    <property type="match status" value="2"/>
</dbReference>
<dbReference type="Pfam" id="PF02311">
    <property type="entry name" value="AraC_binding"/>
    <property type="match status" value="1"/>
</dbReference>
<organism evidence="5 6">
    <name type="scientific">Anaerocolumna sedimenticola</name>
    <dbReference type="NCBI Taxonomy" id="2696063"/>
    <lineage>
        <taxon>Bacteria</taxon>
        <taxon>Bacillati</taxon>
        <taxon>Bacillota</taxon>
        <taxon>Clostridia</taxon>
        <taxon>Lachnospirales</taxon>
        <taxon>Lachnospiraceae</taxon>
        <taxon>Anaerocolumna</taxon>
    </lineage>
</organism>
<gene>
    <name evidence="5" type="ORF">Ana3638_12730</name>
</gene>
<dbReference type="Proteomes" id="UP000464314">
    <property type="component" value="Chromosome"/>
</dbReference>
<dbReference type="SUPFAM" id="SSF51182">
    <property type="entry name" value="RmlC-like cupins"/>
    <property type="match status" value="1"/>
</dbReference>
<evidence type="ECO:0000313" key="6">
    <source>
        <dbReference type="Proteomes" id="UP000464314"/>
    </source>
</evidence>
<sequence length="294" mass="33934">MNYVKTALTEEFTIKDIVTIHYFEFAKDYIYEGESHNFWEFVYVDKGEVEIMAGTEGYKLKQGDVIFHKPNEFHNLWANGKAGPNLMVISFFCSSPSMSYFENKILSIGENERLLLAKIKKEAEGSFSSPLYVSTLEKLEKREITLFGGEQLIKLYLEMFLIYLVRKGSSITKEIRLSSAVKERSEESIVNKIVNYLQSNIYDNITFEDVCKFAHMSKTTLKTVFKSKSGTGVIEYYKLLKIEEAKKLMREEALNFTEISEKLGYSSVHYFSKHFKKSTGMTPTEYICSIKSIS</sequence>
<evidence type="ECO:0000256" key="1">
    <source>
        <dbReference type="ARBA" id="ARBA00023015"/>
    </source>
</evidence>
<dbReference type="InterPro" id="IPR018062">
    <property type="entry name" value="HTH_AraC-typ_CS"/>
</dbReference>
<dbReference type="SMART" id="SM00342">
    <property type="entry name" value="HTH_ARAC"/>
    <property type="match status" value="1"/>
</dbReference>
<dbReference type="EMBL" id="CP048000">
    <property type="protein sequence ID" value="QHQ61533.1"/>
    <property type="molecule type" value="Genomic_DNA"/>
</dbReference>
<keyword evidence="6" id="KW-1185">Reference proteome</keyword>
<dbReference type="Pfam" id="PF12833">
    <property type="entry name" value="HTH_18"/>
    <property type="match status" value="1"/>
</dbReference>
<dbReference type="PANTHER" id="PTHR43280:SF2">
    <property type="entry name" value="HTH-TYPE TRANSCRIPTIONAL REGULATOR EXSA"/>
    <property type="match status" value="1"/>
</dbReference>